<feature type="region of interest" description="Disordered" evidence="1">
    <location>
        <begin position="1"/>
        <end position="37"/>
    </location>
</feature>
<feature type="compositionally biased region" description="Basic and acidic residues" evidence="1">
    <location>
        <begin position="24"/>
        <end position="37"/>
    </location>
</feature>
<evidence type="ECO:0000256" key="1">
    <source>
        <dbReference type="SAM" id="MobiDB-lite"/>
    </source>
</evidence>
<evidence type="ECO:0000313" key="2">
    <source>
        <dbReference type="EMBL" id="KOM54817.1"/>
    </source>
</evidence>
<evidence type="ECO:0000313" key="3">
    <source>
        <dbReference type="Proteomes" id="UP000053144"/>
    </source>
</evidence>
<dbReference type="Gramene" id="KOM54817">
    <property type="protein sequence ID" value="KOM54817"/>
    <property type="gene ID" value="LR48_Vigan10g070900"/>
</dbReference>
<reference evidence="3" key="1">
    <citation type="journal article" date="2015" name="Proc. Natl. Acad. Sci. U.S.A.">
        <title>Genome sequencing of adzuki bean (Vigna angularis) provides insight into high starch and low fat accumulation and domestication.</title>
        <authorList>
            <person name="Yang K."/>
            <person name="Tian Z."/>
            <person name="Chen C."/>
            <person name="Luo L."/>
            <person name="Zhao B."/>
            <person name="Wang Z."/>
            <person name="Yu L."/>
            <person name="Li Y."/>
            <person name="Sun Y."/>
            <person name="Li W."/>
            <person name="Chen Y."/>
            <person name="Li Y."/>
            <person name="Zhang Y."/>
            <person name="Ai D."/>
            <person name="Zhao J."/>
            <person name="Shang C."/>
            <person name="Ma Y."/>
            <person name="Wu B."/>
            <person name="Wang M."/>
            <person name="Gao L."/>
            <person name="Sun D."/>
            <person name="Zhang P."/>
            <person name="Guo F."/>
            <person name="Wang W."/>
            <person name="Li Y."/>
            <person name="Wang J."/>
            <person name="Varshney R.K."/>
            <person name="Wang J."/>
            <person name="Ling H.Q."/>
            <person name="Wan P."/>
        </authorList>
    </citation>
    <scope>NUCLEOTIDE SEQUENCE</scope>
    <source>
        <strain evidence="3">cv. Jingnong 6</strain>
    </source>
</reference>
<dbReference type="AlphaFoldDB" id="A0A0L9VIS3"/>
<dbReference type="Proteomes" id="UP000053144">
    <property type="component" value="Chromosome 10"/>
</dbReference>
<proteinExistence type="predicted"/>
<sequence length="104" mass="11641">MRFSSSKFSSSSASSNSASASAHIHADDNCNDKTDVQNKTRQKYRLQAFMHLGDVVTGILSSAATRGFKVNLVKEVKKERDGIRKDIKKCKRRSRNCRSAAVYR</sequence>
<accession>A0A0L9VIS3</accession>
<gene>
    <name evidence="2" type="ORF">LR48_Vigan10g070900</name>
</gene>
<name>A0A0L9VIS3_PHAAN</name>
<dbReference type="EMBL" id="CM003380">
    <property type="protein sequence ID" value="KOM54817.1"/>
    <property type="molecule type" value="Genomic_DNA"/>
</dbReference>
<organism evidence="2 3">
    <name type="scientific">Phaseolus angularis</name>
    <name type="common">Azuki bean</name>
    <name type="synonym">Vigna angularis</name>
    <dbReference type="NCBI Taxonomy" id="3914"/>
    <lineage>
        <taxon>Eukaryota</taxon>
        <taxon>Viridiplantae</taxon>
        <taxon>Streptophyta</taxon>
        <taxon>Embryophyta</taxon>
        <taxon>Tracheophyta</taxon>
        <taxon>Spermatophyta</taxon>
        <taxon>Magnoliopsida</taxon>
        <taxon>eudicotyledons</taxon>
        <taxon>Gunneridae</taxon>
        <taxon>Pentapetalae</taxon>
        <taxon>rosids</taxon>
        <taxon>fabids</taxon>
        <taxon>Fabales</taxon>
        <taxon>Fabaceae</taxon>
        <taxon>Papilionoideae</taxon>
        <taxon>50 kb inversion clade</taxon>
        <taxon>NPAAA clade</taxon>
        <taxon>indigoferoid/millettioid clade</taxon>
        <taxon>Phaseoleae</taxon>
        <taxon>Vigna</taxon>
    </lineage>
</organism>
<protein>
    <submittedName>
        <fullName evidence="2">Uncharacterized protein</fullName>
    </submittedName>
</protein>
<feature type="compositionally biased region" description="Low complexity" evidence="1">
    <location>
        <begin position="1"/>
        <end position="22"/>
    </location>
</feature>